<name>G0NB79_CAEBE</name>
<dbReference type="InParanoid" id="G0NB79"/>
<sequence length="144" mass="16400">MENDRTSPINIDDELSMDQILETTPTEVLERTTAEIKKTVDALARGIDKILMNQETLQRNIALLNQQKKDDPKAEVPAKKKKPTCEECDGPHRIFECPFLTPGERFSHAIAADLCINCNNRHNGDCRRKPACSKCEKKHLTIYH</sequence>
<accession>G0NB79</accession>
<dbReference type="AlphaFoldDB" id="G0NB79"/>
<protein>
    <submittedName>
        <fullName evidence="1">Uncharacterized protein</fullName>
    </submittedName>
</protein>
<gene>
    <name evidence="1" type="ORF">CAEBREN_32582</name>
</gene>
<keyword evidence="2" id="KW-1185">Reference proteome</keyword>
<dbReference type="HOGENOM" id="CLU_1807892_0_0_1"/>
<evidence type="ECO:0000313" key="1">
    <source>
        <dbReference type="EMBL" id="EGT56847.1"/>
    </source>
</evidence>
<proteinExistence type="predicted"/>
<evidence type="ECO:0000313" key="2">
    <source>
        <dbReference type="Proteomes" id="UP000008068"/>
    </source>
</evidence>
<organism evidence="2">
    <name type="scientific">Caenorhabditis brenneri</name>
    <name type="common">Nematode worm</name>
    <dbReference type="NCBI Taxonomy" id="135651"/>
    <lineage>
        <taxon>Eukaryota</taxon>
        <taxon>Metazoa</taxon>
        <taxon>Ecdysozoa</taxon>
        <taxon>Nematoda</taxon>
        <taxon>Chromadorea</taxon>
        <taxon>Rhabditida</taxon>
        <taxon>Rhabditina</taxon>
        <taxon>Rhabditomorpha</taxon>
        <taxon>Rhabditoidea</taxon>
        <taxon>Rhabditidae</taxon>
        <taxon>Peloderinae</taxon>
        <taxon>Caenorhabditis</taxon>
    </lineage>
</organism>
<dbReference type="EMBL" id="GL379857">
    <property type="protein sequence ID" value="EGT56847.1"/>
    <property type="molecule type" value="Genomic_DNA"/>
</dbReference>
<dbReference type="eggNOG" id="ENOG502TIUP">
    <property type="taxonomic scope" value="Eukaryota"/>
</dbReference>
<dbReference type="Proteomes" id="UP000008068">
    <property type="component" value="Unassembled WGS sequence"/>
</dbReference>
<reference evidence="2" key="1">
    <citation type="submission" date="2011-07" db="EMBL/GenBank/DDBJ databases">
        <authorList>
            <consortium name="Caenorhabditis brenneri Sequencing and Analysis Consortium"/>
            <person name="Wilson R.K."/>
        </authorList>
    </citation>
    <scope>NUCLEOTIDE SEQUENCE [LARGE SCALE GENOMIC DNA]</scope>
    <source>
        <strain evidence="2">PB2801</strain>
    </source>
</reference>